<evidence type="ECO:0000256" key="4">
    <source>
        <dbReference type="ARBA" id="ARBA00022833"/>
    </source>
</evidence>
<dbReference type="Proteomes" id="UP001160148">
    <property type="component" value="Unassembled WGS sequence"/>
</dbReference>
<gene>
    <name evidence="6" type="ORF">MEUPH1_LOCUS10862</name>
</gene>
<dbReference type="PANTHER" id="PTHR46481">
    <property type="entry name" value="ZINC FINGER BED DOMAIN-CONTAINING PROTEIN 4"/>
    <property type="match status" value="1"/>
</dbReference>
<sequence>MFMICKDNQPLSIVEDAGFKYLMKTVSPNFKVPSRRYILSKIFEKYDAMKEIFMEKLKNVQCFTLTTDIWTDIQTRSYIGVTIHLVDQYKFNAALLGVYELDERHTSEYIATKLVDVCVEWNITKQKIVSVVTDGAANMTKAIFWKKKHILCFAHKLNLVAQNAISSVSKLTELISKVKNIIKWFKHSVVASDELRKATNGDGKLIQEVATRWNSTYYMLERFTKLSKIINDIVHKHITARSMIFLIL</sequence>
<evidence type="ECO:0000313" key="6">
    <source>
        <dbReference type="EMBL" id="CAI6354947.1"/>
    </source>
</evidence>
<evidence type="ECO:0000256" key="5">
    <source>
        <dbReference type="ARBA" id="ARBA00023242"/>
    </source>
</evidence>
<evidence type="ECO:0000256" key="1">
    <source>
        <dbReference type="ARBA" id="ARBA00004123"/>
    </source>
</evidence>
<comment type="caution">
    <text evidence="6">The sequence shown here is derived from an EMBL/GenBank/DDBJ whole genome shotgun (WGS) entry which is preliminary data.</text>
</comment>
<evidence type="ECO:0008006" key="8">
    <source>
        <dbReference type="Google" id="ProtNLM"/>
    </source>
</evidence>
<keyword evidence="2" id="KW-0479">Metal-binding</keyword>
<accession>A0AAV0WGY8</accession>
<reference evidence="6 7" key="1">
    <citation type="submission" date="2023-01" db="EMBL/GenBank/DDBJ databases">
        <authorList>
            <person name="Whitehead M."/>
        </authorList>
    </citation>
    <scope>NUCLEOTIDE SEQUENCE [LARGE SCALE GENOMIC DNA]</scope>
</reference>
<keyword evidence="5" id="KW-0539">Nucleus</keyword>
<proteinExistence type="predicted"/>
<keyword evidence="3" id="KW-0863">Zinc-finger</keyword>
<organism evidence="6 7">
    <name type="scientific">Macrosiphum euphorbiae</name>
    <name type="common">potato aphid</name>
    <dbReference type="NCBI Taxonomy" id="13131"/>
    <lineage>
        <taxon>Eukaryota</taxon>
        <taxon>Metazoa</taxon>
        <taxon>Ecdysozoa</taxon>
        <taxon>Arthropoda</taxon>
        <taxon>Hexapoda</taxon>
        <taxon>Insecta</taxon>
        <taxon>Pterygota</taxon>
        <taxon>Neoptera</taxon>
        <taxon>Paraneoptera</taxon>
        <taxon>Hemiptera</taxon>
        <taxon>Sternorrhyncha</taxon>
        <taxon>Aphidomorpha</taxon>
        <taxon>Aphidoidea</taxon>
        <taxon>Aphididae</taxon>
        <taxon>Macrosiphini</taxon>
        <taxon>Macrosiphum</taxon>
    </lineage>
</organism>
<dbReference type="SUPFAM" id="SSF53098">
    <property type="entry name" value="Ribonuclease H-like"/>
    <property type="match status" value="1"/>
</dbReference>
<dbReference type="GO" id="GO:0005634">
    <property type="term" value="C:nucleus"/>
    <property type="evidence" value="ECO:0007669"/>
    <property type="project" value="UniProtKB-SubCell"/>
</dbReference>
<comment type="subcellular location">
    <subcellularLocation>
        <location evidence="1">Nucleus</location>
    </subcellularLocation>
</comment>
<dbReference type="AlphaFoldDB" id="A0AAV0WGY8"/>
<keyword evidence="7" id="KW-1185">Reference proteome</keyword>
<evidence type="ECO:0000256" key="2">
    <source>
        <dbReference type="ARBA" id="ARBA00022723"/>
    </source>
</evidence>
<protein>
    <recommendedName>
        <fullName evidence="8">Transposase</fullName>
    </recommendedName>
</protein>
<evidence type="ECO:0000256" key="3">
    <source>
        <dbReference type="ARBA" id="ARBA00022771"/>
    </source>
</evidence>
<evidence type="ECO:0000313" key="7">
    <source>
        <dbReference type="Proteomes" id="UP001160148"/>
    </source>
</evidence>
<dbReference type="SUPFAM" id="SSF140996">
    <property type="entry name" value="Hermes dimerisation domain"/>
    <property type="match status" value="1"/>
</dbReference>
<dbReference type="GO" id="GO:0008270">
    <property type="term" value="F:zinc ion binding"/>
    <property type="evidence" value="ECO:0007669"/>
    <property type="project" value="UniProtKB-KW"/>
</dbReference>
<dbReference type="InterPro" id="IPR052035">
    <property type="entry name" value="ZnF_BED_domain_contain"/>
</dbReference>
<dbReference type="InterPro" id="IPR012337">
    <property type="entry name" value="RNaseH-like_sf"/>
</dbReference>
<keyword evidence="4" id="KW-0862">Zinc</keyword>
<name>A0AAV0WGY8_9HEMI</name>
<dbReference type="EMBL" id="CARXXK010000002">
    <property type="protein sequence ID" value="CAI6354947.1"/>
    <property type="molecule type" value="Genomic_DNA"/>
</dbReference>
<dbReference type="PANTHER" id="PTHR46481:SF10">
    <property type="entry name" value="ZINC FINGER BED DOMAIN-CONTAINING PROTEIN 39"/>
    <property type="match status" value="1"/>
</dbReference>